<reference evidence="1" key="2">
    <citation type="submission" date="2015-03" db="EMBL/GenBank/DDBJ databases">
        <authorList>
            <person name="Chow C.-E.T."/>
            <person name="Winget D.M."/>
            <person name="White R.A.III."/>
            <person name="Hallam S.J."/>
            <person name="Suttle C.A."/>
        </authorList>
    </citation>
    <scope>NUCLEOTIDE SEQUENCE</scope>
    <source>
        <strain evidence="1">Oxic1_7</strain>
    </source>
</reference>
<proteinExistence type="predicted"/>
<evidence type="ECO:0000313" key="1">
    <source>
        <dbReference type="EMBL" id="AKH48278.1"/>
    </source>
</evidence>
<accession>A0A0F7L9J1</accession>
<protein>
    <submittedName>
        <fullName evidence="1">Uncharacterized protein</fullName>
    </submittedName>
</protein>
<dbReference type="EMBL" id="KR029602">
    <property type="protein sequence ID" value="AKH48278.1"/>
    <property type="molecule type" value="Genomic_DNA"/>
</dbReference>
<organism evidence="1">
    <name type="scientific">uncultured marine virus</name>
    <dbReference type="NCBI Taxonomy" id="186617"/>
    <lineage>
        <taxon>Viruses</taxon>
        <taxon>environmental samples</taxon>
    </lineage>
</organism>
<sequence length="52" mass="5473">MASVSQMAVCPGGQKSLQSRDIPLQTLSHCHLGLSALIHEISARPCSLESLA</sequence>
<reference evidence="1" key="1">
    <citation type="journal article" date="2015" name="Front. Microbiol.">
        <title>Combining genomic sequencing methods to explore viral diversity and reveal potential virus-host interactions.</title>
        <authorList>
            <person name="Chow C.E."/>
            <person name="Winget D.M."/>
            <person name="White R.A.III."/>
            <person name="Hallam S.J."/>
            <person name="Suttle C.A."/>
        </authorList>
    </citation>
    <scope>NUCLEOTIDE SEQUENCE</scope>
    <source>
        <strain evidence="1">Oxic1_7</strain>
    </source>
</reference>
<name>A0A0F7L9J1_9VIRU</name>